<dbReference type="EMBL" id="JAYGHT010000072">
    <property type="protein sequence ID" value="MEA5519985.1"/>
    <property type="molecule type" value="Genomic_DNA"/>
</dbReference>
<comment type="caution">
    <text evidence="1">The sequence shown here is derived from an EMBL/GenBank/DDBJ whole genome shotgun (WGS) entry which is preliminary data.</text>
</comment>
<accession>A0ABU5TYV8</accession>
<name>A0ABU5TYV8_9CYAN</name>
<evidence type="ECO:0000313" key="1">
    <source>
        <dbReference type="EMBL" id="MEA5519985.1"/>
    </source>
</evidence>
<dbReference type="Proteomes" id="UP001301728">
    <property type="component" value="Unassembled WGS sequence"/>
</dbReference>
<reference evidence="1 2" key="1">
    <citation type="submission" date="2023-12" db="EMBL/GenBank/DDBJ databases">
        <title>Baltic Sea Cyanobacteria.</title>
        <authorList>
            <person name="Delbaje E."/>
            <person name="Fewer D.P."/>
            <person name="Shishido T.K."/>
        </authorList>
    </citation>
    <scope>NUCLEOTIDE SEQUENCE [LARGE SCALE GENOMIC DNA]</scope>
    <source>
        <strain evidence="1 2">CCNP 1315</strain>
    </source>
</reference>
<evidence type="ECO:0000313" key="2">
    <source>
        <dbReference type="Proteomes" id="UP001301728"/>
    </source>
</evidence>
<protein>
    <submittedName>
        <fullName evidence="1">Uncharacterized protein</fullName>
    </submittedName>
</protein>
<keyword evidence="2" id="KW-1185">Reference proteome</keyword>
<organism evidence="1 2">
    <name type="scientific">Limnoraphis robusta CCNP1315</name>
    <dbReference type="NCBI Taxonomy" id="3110306"/>
    <lineage>
        <taxon>Bacteria</taxon>
        <taxon>Bacillati</taxon>
        <taxon>Cyanobacteriota</taxon>
        <taxon>Cyanophyceae</taxon>
        <taxon>Oscillatoriophycideae</taxon>
        <taxon>Oscillatoriales</taxon>
        <taxon>Sirenicapillariaceae</taxon>
        <taxon>Limnoraphis</taxon>
    </lineage>
</organism>
<proteinExistence type="predicted"/>
<dbReference type="RefSeq" id="WP_323217747.1">
    <property type="nucleotide sequence ID" value="NZ_JAYGHT010000072.1"/>
</dbReference>
<gene>
    <name evidence="1" type="ORF">VB854_13635</name>
</gene>
<sequence>MAVSTVLQMICLGVRRFVVCHQPGNSTTAEIQFHDRESFLKE</sequence>